<evidence type="ECO:0000256" key="1">
    <source>
        <dbReference type="SAM" id="SignalP"/>
    </source>
</evidence>
<accession>A0A8B8CUL8</accession>
<keyword evidence="1" id="KW-0732">Signal</keyword>
<dbReference type="AlphaFoldDB" id="A0A8B8CUL8"/>
<gene>
    <name evidence="3" type="primary">LOC111122104</name>
</gene>
<dbReference type="Proteomes" id="UP000694844">
    <property type="component" value="Chromosome 2"/>
</dbReference>
<keyword evidence="2" id="KW-1185">Reference proteome</keyword>
<sequence>MSSRSGDMGRSIIVCFLVIRLCSSEYCSYKKGRTVLNKGSCTQLEHCVSHFDPQTGQCPHNQCKPGWMGPGCQYVNLAINDLNNHPVFDGSMSTHHRIRAAMVNFKGTFIISAIKIHLQQHRDLYRAIPTVPWDLGICVSFKGSPHHRHLSLPARDT</sequence>
<dbReference type="OrthoDB" id="6043889at2759"/>
<organism evidence="2 3">
    <name type="scientific">Crassostrea virginica</name>
    <name type="common">Eastern oyster</name>
    <dbReference type="NCBI Taxonomy" id="6565"/>
    <lineage>
        <taxon>Eukaryota</taxon>
        <taxon>Metazoa</taxon>
        <taxon>Spiralia</taxon>
        <taxon>Lophotrochozoa</taxon>
        <taxon>Mollusca</taxon>
        <taxon>Bivalvia</taxon>
        <taxon>Autobranchia</taxon>
        <taxon>Pteriomorphia</taxon>
        <taxon>Ostreida</taxon>
        <taxon>Ostreoidea</taxon>
        <taxon>Ostreidae</taxon>
        <taxon>Crassostrea</taxon>
    </lineage>
</organism>
<reference evidence="3" key="1">
    <citation type="submission" date="2025-08" db="UniProtKB">
        <authorList>
            <consortium name="RefSeq"/>
        </authorList>
    </citation>
    <scope>IDENTIFICATION</scope>
    <source>
        <tissue evidence="3">Whole sample</tissue>
    </source>
</reference>
<proteinExistence type="predicted"/>
<dbReference type="KEGG" id="cvn:111122104"/>
<evidence type="ECO:0000313" key="3">
    <source>
        <dbReference type="RefSeq" id="XP_022319375.1"/>
    </source>
</evidence>
<feature type="chain" id="PRO_5034404317" evidence="1">
    <location>
        <begin position="25"/>
        <end position="157"/>
    </location>
</feature>
<protein>
    <submittedName>
        <fullName evidence="3">Uncharacterized protein LOC111122104</fullName>
    </submittedName>
</protein>
<dbReference type="RefSeq" id="XP_022319375.1">
    <property type="nucleotide sequence ID" value="XM_022463667.1"/>
</dbReference>
<feature type="signal peptide" evidence="1">
    <location>
        <begin position="1"/>
        <end position="24"/>
    </location>
</feature>
<name>A0A8B8CUL8_CRAVI</name>
<dbReference type="GeneID" id="111122104"/>
<evidence type="ECO:0000313" key="2">
    <source>
        <dbReference type="Proteomes" id="UP000694844"/>
    </source>
</evidence>